<dbReference type="InterPro" id="IPR036942">
    <property type="entry name" value="Beta-barrel_TonB_sf"/>
</dbReference>
<dbReference type="KEGG" id="kan:IMCC3317_07840"/>
<evidence type="ECO:0000256" key="2">
    <source>
        <dbReference type="ARBA" id="ARBA00023136"/>
    </source>
</evidence>
<dbReference type="OrthoDB" id="8764943at2"/>
<dbReference type="Pfam" id="PF14905">
    <property type="entry name" value="OMP_b-brl_3"/>
    <property type="match status" value="1"/>
</dbReference>
<evidence type="ECO:0000313" key="6">
    <source>
        <dbReference type="Proteomes" id="UP000464657"/>
    </source>
</evidence>
<dbReference type="AlphaFoldDB" id="A0A7L4ZFE3"/>
<evidence type="ECO:0000259" key="4">
    <source>
        <dbReference type="Pfam" id="PF14905"/>
    </source>
</evidence>
<dbReference type="Gene3D" id="2.60.40.1120">
    <property type="entry name" value="Carboxypeptidase-like, regulatory domain"/>
    <property type="match status" value="1"/>
</dbReference>
<dbReference type="EMBL" id="CP019288">
    <property type="protein sequence ID" value="QHI35438.1"/>
    <property type="molecule type" value="Genomic_DNA"/>
</dbReference>
<evidence type="ECO:0000256" key="3">
    <source>
        <dbReference type="ARBA" id="ARBA00023237"/>
    </source>
</evidence>
<feature type="domain" description="Outer membrane protein beta-barrel" evidence="4">
    <location>
        <begin position="366"/>
        <end position="773"/>
    </location>
</feature>
<dbReference type="InterPro" id="IPR041700">
    <property type="entry name" value="OMP_b-brl_3"/>
</dbReference>
<dbReference type="RefSeq" id="WP_160128180.1">
    <property type="nucleotide sequence ID" value="NZ_CP019288.1"/>
</dbReference>
<gene>
    <name evidence="5" type="ORF">IMCC3317_07840</name>
</gene>
<dbReference type="InterPro" id="IPR037066">
    <property type="entry name" value="Plug_dom_sf"/>
</dbReference>
<dbReference type="SUPFAM" id="SSF49464">
    <property type="entry name" value="Carboxypeptidase regulatory domain-like"/>
    <property type="match status" value="1"/>
</dbReference>
<sequence>MKTKPNYIIFILLFILPVCVFSQHTITGKVTDGTNPIPYANVVLLDNANKIISGSISEDDGSFEIKTKAGDYDIVVSFLGYKELKKSISVKENMDLGTIILQSGGNDLDEVVVIGEKKLIERKVDRLVFNVQNSVMGSGTDAMEVLTVVPGIRIQNDQISLIGKDGVRVMINDRLVQLSGEELSTYISTIASDEIEKIEVITNPSAKYQASGNSGLINIVLKKATIDSWKNTIIGRYIQRQVPFYNLQNNFTYKKGKVRMLANINARKENMIFKEDIKSVFNEGRWETFRNIDRNRDLFTGRFELDYSVSKNTTIGVQYYGNFVDANKDNTGDTFIRTTDFALLRADSPSTFNATNNTINAHLISKLDTLGRKISVDLDFLNYNSIQEHNFLTNEFDENGDFVEINFLGMNKTELDAVNYSARVDVEHPIKKLKLSYGVRIGYVENESATKFVDEITGTPVVIADQTDNFQYKERIEAVYASASTSLSKKLYVQAGIRLENTHIETISQRENTKAKQDFLNVFPTFYIWYKPNENNSLSMNYGKRINRPGFLLLSPFRFYINSFIYSEGNPFITPSINHNFELTHTYKGKFVTNLFMSYVTNGFDVILSGDEDTNETALITDNFFNQFTIGLSESYYAKIFPWWETSLNGYTYFVRADFNGDSNQNSIADVDQLSYYFKASNTFTLDSKKKLKAQVSFWYDSPFVRSLYEISESHSLDVSLRYSMMDNNLNLSAGMFDIFNKSANTRVSNINNIRQEQRYFGFTRYFRLSVSYSFGNKDLQNRERDFGNENERNRF</sequence>
<comment type="subcellular location">
    <subcellularLocation>
        <location evidence="1">Cell outer membrane</location>
    </subcellularLocation>
</comment>
<protein>
    <recommendedName>
        <fullName evidence="4">Outer membrane protein beta-barrel domain-containing protein</fullName>
    </recommendedName>
</protein>
<accession>A0A7L4ZFE3</accession>
<dbReference type="Pfam" id="PF13715">
    <property type="entry name" value="CarbopepD_reg_2"/>
    <property type="match status" value="1"/>
</dbReference>
<dbReference type="PANTHER" id="PTHR40980">
    <property type="entry name" value="PLUG DOMAIN-CONTAINING PROTEIN"/>
    <property type="match status" value="1"/>
</dbReference>
<dbReference type="SUPFAM" id="SSF56935">
    <property type="entry name" value="Porins"/>
    <property type="match status" value="1"/>
</dbReference>
<name>A0A7L4ZFE3_9FLAO</name>
<evidence type="ECO:0000256" key="1">
    <source>
        <dbReference type="ARBA" id="ARBA00004442"/>
    </source>
</evidence>
<organism evidence="5 6">
    <name type="scientific">Kordia antarctica</name>
    <dbReference type="NCBI Taxonomy" id="1218801"/>
    <lineage>
        <taxon>Bacteria</taxon>
        <taxon>Pseudomonadati</taxon>
        <taxon>Bacteroidota</taxon>
        <taxon>Flavobacteriia</taxon>
        <taxon>Flavobacteriales</taxon>
        <taxon>Flavobacteriaceae</taxon>
        <taxon>Kordia</taxon>
    </lineage>
</organism>
<dbReference type="Gene3D" id="2.170.130.10">
    <property type="entry name" value="TonB-dependent receptor, plug domain"/>
    <property type="match status" value="1"/>
</dbReference>
<dbReference type="InterPro" id="IPR008969">
    <property type="entry name" value="CarboxyPept-like_regulatory"/>
</dbReference>
<keyword evidence="3" id="KW-0998">Cell outer membrane</keyword>
<keyword evidence="2" id="KW-0472">Membrane</keyword>
<proteinExistence type="predicted"/>
<evidence type="ECO:0000313" key="5">
    <source>
        <dbReference type="EMBL" id="QHI35438.1"/>
    </source>
</evidence>
<dbReference type="PANTHER" id="PTHR40980:SF4">
    <property type="entry name" value="TONB-DEPENDENT RECEPTOR-LIKE BETA-BARREL DOMAIN-CONTAINING PROTEIN"/>
    <property type="match status" value="1"/>
</dbReference>
<dbReference type="Gene3D" id="2.40.170.20">
    <property type="entry name" value="TonB-dependent receptor, beta-barrel domain"/>
    <property type="match status" value="1"/>
</dbReference>
<reference evidence="5 6" key="1">
    <citation type="journal article" date="2013" name="Int. J. Syst. Evol. Microbiol.">
        <title>Kordia antarctica sp. nov., isolated from Antarctic seawater.</title>
        <authorList>
            <person name="Baek K."/>
            <person name="Choi A."/>
            <person name="Kang I."/>
            <person name="Lee K."/>
            <person name="Cho J.C."/>
        </authorList>
    </citation>
    <scope>NUCLEOTIDE SEQUENCE [LARGE SCALE GENOMIC DNA]</scope>
    <source>
        <strain evidence="5 6">IMCC3317</strain>
    </source>
</reference>
<dbReference type="GO" id="GO:0009279">
    <property type="term" value="C:cell outer membrane"/>
    <property type="evidence" value="ECO:0007669"/>
    <property type="project" value="UniProtKB-SubCell"/>
</dbReference>
<dbReference type="Proteomes" id="UP000464657">
    <property type="component" value="Chromosome"/>
</dbReference>
<keyword evidence="6" id="KW-1185">Reference proteome</keyword>